<protein>
    <submittedName>
        <fullName evidence="1">Ferritin-like domain-containing protein</fullName>
    </submittedName>
</protein>
<dbReference type="CDD" id="cd00657">
    <property type="entry name" value="Ferritin_like"/>
    <property type="match status" value="1"/>
</dbReference>
<dbReference type="SUPFAM" id="SSF47240">
    <property type="entry name" value="Ferritin-like"/>
    <property type="match status" value="1"/>
</dbReference>
<accession>A0A931E4Z0</accession>
<sequence length="239" mass="25934">MLTNKTLSPKREEIASASSSSSSRRNFLGQLVGLTAIGTLAACQKNVEPVNNAITATSSEDLNFGKGDIAILNYAYLLEQLEASFYIMLTSRFYSGATEYEKKRFSQVRDHEIAHREFFKTALGSSAIPELEFDFSTIDFTKKSSVLANAKTFEDLGVSAYNGVANQIKSVDYLLAAGKIVSVEARHAAFIRDLIDPVSFADSTVVDANGLDVANPPSVVIAAADPFILTPLNATWFPM</sequence>
<gene>
    <name evidence="1" type="ORF">I5907_16150</name>
</gene>
<dbReference type="EMBL" id="JADWYR010000002">
    <property type="protein sequence ID" value="MBG9377775.1"/>
    <property type="molecule type" value="Genomic_DNA"/>
</dbReference>
<evidence type="ECO:0000313" key="1">
    <source>
        <dbReference type="EMBL" id="MBG9377775.1"/>
    </source>
</evidence>
<proteinExistence type="predicted"/>
<reference evidence="1" key="1">
    <citation type="submission" date="2020-11" db="EMBL/GenBank/DDBJ databases">
        <title>Bacterial whole genome sequence for Panacibacter sp. DH6.</title>
        <authorList>
            <person name="Le V."/>
            <person name="Ko S."/>
            <person name="Ahn C.-Y."/>
            <person name="Oh H.-M."/>
        </authorList>
    </citation>
    <scope>NUCLEOTIDE SEQUENCE</scope>
    <source>
        <strain evidence="1">DH6</strain>
    </source>
</reference>
<dbReference type="RefSeq" id="WP_196991843.1">
    <property type="nucleotide sequence ID" value="NZ_JADWYR010000002.1"/>
</dbReference>
<dbReference type="Pfam" id="PF13668">
    <property type="entry name" value="Ferritin_2"/>
    <property type="match status" value="1"/>
</dbReference>
<name>A0A931E4Z0_9BACT</name>
<keyword evidence="2" id="KW-1185">Reference proteome</keyword>
<comment type="caution">
    <text evidence="1">The sequence shown here is derived from an EMBL/GenBank/DDBJ whole genome shotgun (WGS) entry which is preliminary data.</text>
</comment>
<dbReference type="AlphaFoldDB" id="A0A931E4Z0"/>
<organism evidence="1 2">
    <name type="scientific">Panacibacter microcysteis</name>
    <dbReference type="NCBI Taxonomy" id="2793269"/>
    <lineage>
        <taxon>Bacteria</taxon>
        <taxon>Pseudomonadati</taxon>
        <taxon>Bacteroidota</taxon>
        <taxon>Chitinophagia</taxon>
        <taxon>Chitinophagales</taxon>
        <taxon>Chitinophagaceae</taxon>
        <taxon>Panacibacter</taxon>
    </lineage>
</organism>
<dbReference type="InterPro" id="IPR009078">
    <property type="entry name" value="Ferritin-like_SF"/>
</dbReference>
<dbReference type="Proteomes" id="UP000628448">
    <property type="component" value="Unassembled WGS sequence"/>
</dbReference>
<evidence type="ECO:0000313" key="2">
    <source>
        <dbReference type="Proteomes" id="UP000628448"/>
    </source>
</evidence>